<accession>A0AAV3Z655</accession>
<evidence type="ECO:0000313" key="3">
    <source>
        <dbReference type="Proteomes" id="UP000735302"/>
    </source>
</evidence>
<feature type="compositionally biased region" description="Basic and acidic residues" evidence="1">
    <location>
        <begin position="32"/>
        <end position="57"/>
    </location>
</feature>
<proteinExistence type="predicted"/>
<evidence type="ECO:0000313" key="2">
    <source>
        <dbReference type="EMBL" id="GFN89483.1"/>
    </source>
</evidence>
<feature type="region of interest" description="Disordered" evidence="1">
    <location>
        <begin position="1"/>
        <end position="57"/>
    </location>
</feature>
<reference evidence="2 3" key="1">
    <citation type="journal article" date="2021" name="Elife">
        <title>Chloroplast acquisition without the gene transfer in kleptoplastic sea slugs, Plakobranchus ocellatus.</title>
        <authorList>
            <person name="Maeda T."/>
            <person name="Takahashi S."/>
            <person name="Yoshida T."/>
            <person name="Shimamura S."/>
            <person name="Takaki Y."/>
            <person name="Nagai Y."/>
            <person name="Toyoda A."/>
            <person name="Suzuki Y."/>
            <person name="Arimoto A."/>
            <person name="Ishii H."/>
            <person name="Satoh N."/>
            <person name="Nishiyama T."/>
            <person name="Hasebe M."/>
            <person name="Maruyama T."/>
            <person name="Minagawa J."/>
            <person name="Obokata J."/>
            <person name="Shigenobu S."/>
        </authorList>
    </citation>
    <scope>NUCLEOTIDE SEQUENCE [LARGE SCALE GENOMIC DNA]</scope>
</reference>
<name>A0AAV3Z655_9GAST</name>
<comment type="caution">
    <text evidence="2">The sequence shown here is derived from an EMBL/GenBank/DDBJ whole genome shotgun (WGS) entry which is preliminary data.</text>
</comment>
<feature type="compositionally biased region" description="Low complexity" evidence="1">
    <location>
        <begin position="94"/>
        <end position="108"/>
    </location>
</feature>
<feature type="region of interest" description="Disordered" evidence="1">
    <location>
        <begin position="94"/>
        <end position="154"/>
    </location>
</feature>
<organism evidence="2 3">
    <name type="scientific">Plakobranchus ocellatus</name>
    <dbReference type="NCBI Taxonomy" id="259542"/>
    <lineage>
        <taxon>Eukaryota</taxon>
        <taxon>Metazoa</taxon>
        <taxon>Spiralia</taxon>
        <taxon>Lophotrochozoa</taxon>
        <taxon>Mollusca</taxon>
        <taxon>Gastropoda</taxon>
        <taxon>Heterobranchia</taxon>
        <taxon>Euthyneura</taxon>
        <taxon>Panpulmonata</taxon>
        <taxon>Sacoglossa</taxon>
        <taxon>Placobranchoidea</taxon>
        <taxon>Plakobranchidae</taxon>
        <taxon>Plakobranchus</taxon>
    </lineage>
</organism>
<dbReference type="EMBL" id="BLXT01001936">
    <property type="protein sequence ID" value="GFN89483.1"/>
    <property type="molecule type" value="Genomic_DNA"/>
</dbReference>
<feature type="compositionally biased region" description="Gly residues" evidence="1">
    <location>
        <begin position="109"/>
        <end position="136"/>
    </location>
</feature>
<gene>
    <name evidence="2" type="ORF">PoB_001598900</name>
</gene>
<keyword evidence="3" id="KW-1185">Reference proteome</keyword>
<evidence type="ECO:0000256" key="1">
    <source>
        <dbReference type="SAM" id="MobiDB-lite"/>
    </source>
</evidence>
<dbReference type="AlphaFoldDB" id="A0AAV3Z655"/>
<protein>
    <submittedName>
        <fullName evidence="2">Uncharacterized protein</fullName>
    </submittedName>
</protein>
<sequence>MRSAVCCPTSPTSPEIASERSQHKGLGFGQCSKKDVTASNRKRDDLRTEDQGSYRTQDRKELNFLPQWRLDVLVLVILKSEEFFTMHARTTKTTAAPSLPAAAASFDGDGYGGGGGGGGGGGDGVSVGGGGDGGYSGQARRRVSCQDDGLTVTE</sequence>
<dbReference type="Proteomes" id="UP000735302">
    <property type="component" value="Unassembled WGS sequence"/>
</dbReference>